<reference evidence="1" key="1">
    <citation type="submission" date="2020-06" db="EMBL/GenBank/DDBJ databases">
        <authorList>
            <consortium name="Plant Systems Biology data submission"/>
        </authorList>
    </citation>
    <scope>NUCLEOTIDE SEQUENCE</scope>
    <source>
        <strain evidence="1">D6</strain>
    </source>
</reference>
<evidence type="ECO:0000313" key="2">
    <source>
        <dbReference type="Proteomes" id="UP001153069"/>
    </source>
</evidence>
<dbReference type="EMBL" id="CAICTM010001711">
    <property type="protein sequence ID" value="CAB9525692.1"/>
    <property type="molecule type" value="Genomic_DNA"/>
</dbReference>
<gene>
    <name evidence="1" type="ORF">SEMRO_1713_G292940.1</name>
</gene>
<accession>A0A9N8ER47</accession>
<comment type="caution">
    <text evidence="1">The sequence shown here is derived from an EMBL/GenBank/DDBJ whole genome shotgun (WGS) entry which is preliminary data.</text>
</comment>
<protein>
    <submittedName>
        <fullName evidence="1">Uncharacterized protein</fullName>
    </submittedName>
</protein>
<organism evidence="1 2">
    <name type="scientific">Seminavis robusta</name>
    <dbReference type="NCBI Taxonomy" id="568900"/>
    <lineage>
        <taxon>Eukaryota</taxon>
        <taxon>Sar</taxon>
        <taxon>Stramenopiles</taxon>
        <taxon>Ochrophyta</taxon>
        <taxon>Bacillariophyta</taxon>
        <taxon>Bacillariophyceae</taxon>
        <taxon>Bacillariophycidae</taxon>
        <taxon>Naviculales</taxon>
        <taxon>Naviculaceae</taxon>
        <taxon>Seminavis</taxon>
    </lineage>
</organism>
<dbReference type="Proteomes" id="UP001153069">
    <property type="component" value="Unassembled WGS sequence"/>
</dbReference>
<name>A0A9N8ER47_9STRA</name>
<evidence type="ECO:0000313" key="1">
    <source>
        <dbReference type="EMBL" id="CAB9525692.1"/>
    </source>
</evidence>
<proteinExistence type="predicted"/>
<dbReference type="AlphaFoldDB" id="A0A9N8ER47"/>
<sequence length="164" mass="18773">MARPNDTSRQELDETLRQSRKNMPPHQAAVNATQVTYDNTIGRIPFGAPITLNTEIAANAVNYSTPNNRNTPYVLRPVTDQQRPRVSLGTFKHNKYCVKYGFTRRMHQQLGTSFGNLCSDNCGREERSKCHERLEFHSTPIVIGHYCIKIAHSNSFTNDWYTNN</sequence>
<keyword evidence="2" id="KW-1185">Reference proteome</keyword>